<organism evidence="1 2">
    <name type="scientific">Diceros bicornis minor</name>
    <name type="common">South-central black rhinoceros</name>
    <dbReference type="NCBI Taxonomy" id="77932"/>
    <lineage>
        <taxon>Eukaryota</taxon>
        <taxon>Metazoa</taxon>
        <taxon>Chordata</taxon>
        <taxon>Craniata</taxon>
        <taxon>Vertebrata</taxon>
        <taxon>Euteleostomi</taxon>
        <taxon>Mammalia</taxon>
        <taxon>Eutheria</taxon>
        <taxon>Laurasiatheria</taxon>
        <taxon>Perissodactyla</taxon>
        <taxon>Rhinocerotidae</taxon>
        <taxon>Diceros</taxon>
    </lineage>
</organism>
<keyword evidence="2" id="KW-1185">Reference proteome</keyword>
<dbReference type="EMBL" id="JACDTQ010001659">
    <property type="protein sequence ID" value="KAF5921465.1"/>
    <property type="molecule type" value="Genomic_DNA"/>
</dbReference>
<evidence type="ECO:0000313" key="1">
    <source>
        <dbReference type="EMBL" id="KAF5921465.1"/>
    </source>
</evidence>
<proteinExistence type="predicted"/>
<evidence type="ECO:0000313" key="2">
    <source>
        <dbReference type="Proteomes" id="UP000551758"/>
    </source>
</evidence>
<sequence length="101" mass="11104">MLSGALELRPTAEWEEAEKPAVVIRQPGAPRLPLSWQTLIILPEMVEAPPRPSSVCWCQAPKPEDALPVLFPLGLLVSPLSPPLKEATLITLYSPCWVLLE</sequence>
<reference evidence="1 2" key="1">
    <citation type="journal article" date="2020" name="Mol. Biol. Evol.">
        <title>Interspecific Gene Flow and the Evolution of Specialization in Black and White Rhinoceros.</title>
        <authorList>
            <person name="Moodley Y."/>
            <person name="Westbury M.V."/>
            <person name="Russo I.M."/>
            <person name="Gopalakrishnan S."/>
            <person name="Rakotoarivelo A."/>
            <person name="Olsen R.A."/>
            <person name="Prost S."/>
            <person name="Tunstall T."/>
            <person name="Ryder O.A."/>
            <person name="Dalen L."/>
            <person name="Bruford M.W."/>
        </authorList>
    </citation>
    <scope>NUCLEOTIDE SEQUENCE [LARGE SCALE GENOMIC DNA]</scope>
    <source>
        <strain evidence="1">SBR-YM</strain>
        <tissue evidence="1">Skin</tissue>
    </source>
</reference>
<dbReference type="Proteomes" id="UP000551758">
    <property type="component" value="Unassembled WGS sequence"/>
</dbReference>
<protein>
    <submittedName>
        <fullName evidence="1">Uncharacterized protein</fullName>
    </submittedName>
</protein>
<gene>
    <name evidence="1" type="ORF">HPG69_012514</name>
</gene>
<accession>A0A7J7F0B9</accession>
<name>A0A7J7F0B9_DICBM</name>
<comment type="caution">
    <text evidence="1">The sequence shown here is derived from an EMBL/GenBank/DDBJ whole genome shotgun (WGS) entry which is preliminary data.</text>
</comment>
<dbReference type="AlphaFoldDB" id="A0A7J7F0B9"/>